<organism evidence="1 2">
    <name type="scientific">Photobacterium halotolerans</name>
    <dbReference type="NCBI Taxonomy" id="265726"/>
    <lineage>
        <taxon>Bacteria</taxon>
        <taxon>Pseudomonadati</taxon>
        <taxon>Pseudomonadota</taxon>
        <taxon>Gammaproteobacteria</taxon>
        <taxon>Vibrionales</taxon>
        <taxon>Vibrionaceae</taxon>
        <taxon>Photobacterium</taxon>
    </lineage>
</organism>
<dbReference type="EMBL" id="JWYV01000017">
    <property type="protein sequence ID" value="KKC98631.1"/>
    <property type="molecule type" value="Genomic_DNA"/>
</dbReference>
<evidence type="ECO:0000313" key="2">
    <source>
        <dbReference type="Proteomes" id="UP000033633"/>
    </source>
</evidence>
<dbReference type="NCBIfam" id="TIGR01683">
    <property type="entry name" value="thiS"/>
    <property type="match status" value="1"/>
</dbReference>
<dbReference type="InterPro" id="IPR003749">
    <property type="entry name" value="ThiS/MoaD-like"/>
</dbReference>
<dbReference type="PATRIC" id="fig|265726.11.peg.1661"/>
<dbReference type="SUPFAM" id="SSF54285">
    <property type="entry name" value="MoaD/ThiS"/>
    <property type="match status" value="1"/>
</dbReference>
<dbReference type="Proteomes" id="UP000033633">
    <property type="component" value="Unassembled WGS sequence"/>
</dbReference>
<dbReference type="AlphaFoldDB" id="A0A0F5VA53"/>
<accession>A0A0F5VA53</accession>
<dbReference type="STRING" id="265726.KY46_16970"/>
<dbReference type="Gene3D" id="3.10.20.30">
    <property type="match status" value="1"/>
</dbReference>
<dbReference type="Pfam" id="PF02597">
    <property type="entry name" value="ThiS"/>
    <property type="match status" value="1"/>
</dbReference>
<gene>
    <name evidence="1" type="ORF">KY46_16970</name>
</gene>
<keyword evidence="2" id="KW-1185">Reference proteome</keyword>
<proteinExistence type="predicted"/>
<dbReference type="InterPro" id="IPR010035">
    <property type="entry name" value="Thi_S"/>
</dbReference>
<comment type="caution">
    <text evidence="1">The sequence shown here is derived from an EMBL/GenBank/DDBJ whole genome shotgun (WGS) entry which is preliminary data.</text>
</comment>
<dbReference type="PANTHER" id="PTHR34472">
    <property type="entry name" value="SULFUR CARRIER PROTEIN THIS"/>
    <property type="match status" value="1"/>
</dbReference>
<evidence type="ECO:0000313" key="1">
    <source>
        <dbReference type="EMBL" id="KKC98631.1"/>
    </source>
</evidence>
<dbReference type="CDD" id="cd00565">
    <property type="entry name" value="Ubl_ThiS"/>
    <property type="match status" value="1"/>
</dbReference>
<sequence>MMTTITVLVNDKTMQLAAQSSLQQLLEQLAMPLDATAVALNQAILGREFWAGQRLNDGDEIALFQAIAGG</sequence>
<dbReference type="InterPro" id="IPR012675">
    <property type="entry name" value="Beta-grasp_dom_sf"/>
</dbReference>
<reference evidence="1 2" key="1">
    <citation type="submission" date="2014-12" db="EMBL/GenBank/DDBJ databases">
        <title>Mercury Reductase activity and rhizosphere competence traits in the genome of root associated Photobacterium halotolerans MELD1.</title>
        <authorList>
            <person name="Mathew D.C."/>
            <person name="Huang C.-C."/>
        </authorList>
    </citation>
    <scope>NUCLEOTIDE SEQUENCE [LARGE SCALE GENOMIC DNA]</scope>
    <source>
        <strain evidence="1 2">MELD1</strain>
    </source>
</reference>
<protein>
    <submittedName>
        <fullName evidence="1">Thiamine biosynthesis protein ThiS</fullName>
    </submittedName>
</protein>
<name>A0A0F5VA53_9GAMM</name>
<dbReference type="PANTHER" id="PTHR34472:SF1">
    <property type="entry name" value="SULFUR CARRIER PROTEIN THIS"/>
    <property type="match status" value="1"/>
</dbReference>
<dbReference type="InterPro" id="IPR016155">
    <property type="entry name" value="Mopterin_synth/thiamin_S_b"/>
</dbReference>